<gene>
    <name evidence="1" type="ORF">S06H3_54498</name>
</gene>
<name>X1P644_9ZZZZ</name>
<organism evidence="1">
    <name type="scientific">marine sediment metagenome</name>
    <dbReference type="NCBI Taxonomy" id="412755"/>
    <lineage>
        <taxon>unclassified sequences</taxon>
        <taxon>metagenomes</taxon>
        <taxon>ecological metagenomes</taxon>
    </lineage>
</organism>
<dbReference type="AlphaFoldDB" id="X1P644"/>
<feature type="non-terminal residue" evidence="1">
    <location>
        <position position="78"/>
    </location>
</feature>
<reference evidence="1" key="1">
    <citation type="journal article" date="2014" name="Front. Microbiol.">
        <title>High frequency of phylogenetically diverse reductive dehalogenase-homologous genes in deep subseafloor sedimentary metagenomes.</title>
        <authorList>
            <person name="Kawai M."/>
            <person name="Futagami T."/>
            <person name="Toyoda A."/>
            <person name="Takaki Y."/>
            <person name="Nishi S."/>
            <person name="Hori S."/>
            <person name="Arai W."/>
            <person name="Tsubouchi T."/>
            <person name="Morono Y."/>
            <person name="Uchiyama I."/>
            <person name="Ito T."/>
            <person name="Fujiyama A."/>
            <person name="Inagaki F."/>
            <person name="Takami H."/>
        </authorList>
    </citation>
    <scope>NUCLEOTIDE SEQUENCE</scope>
    <source>
        <strain evidence="1">Expedition CK06-06</strain>
    </source>
</reference>
<comment type="caution">
    <text evidence="1">The sequence shown here is derived from an EMBL/GenBank/DDBJ whole genome shotgun (WGS) entry which is preliminary data.</text>
</comment>
<evidence type="ECO:0000313" key="1">
    <source>
        <dbReference type="EMBL" id="GAI51328.1"/>
    </source>
</evidence>
<protein>
    <submittedName>
        <fullName evidence="1">Uncharacterized protein</fullName>
    </submittedName>
</protein>
<dbReference type="EMBL" id="BARV01034862">
    <property type="protein sequence ID" value="GAI51328.1"/>
    <property type="molecule type" value="Genomic_DNA"/>
</dbReference>
<proteinExistence type="predicted"/>
<sequence length="78" mass="8672">MTPTETGGSSGDSVWYRQVIDDAPGMMEYRWYNQDFGWQHTFDPTGKIIISAKLLICAGDVDFTAPDPERDIVSVDGV</sequence>
<accession>X1P644</accession>